<dbReference type="AlphaFoldDB" id="A0A1G9UK58"/>
<dbReference type="SUPFAM" id="SSF56300">
    <property type="entry name" value="Metallo-dependent phosphatases"/>
    <property type="match status" value="1"/>
</dbReference>
<dbReference type="EMBL" id="FNGS01000007">
    <property type="protein sequence ID" value="SDM59925.1"/>
    <property type="molecule type" value="Genomic_DNA"/>
</dbReference>
<evidence type="ECO:0000259" key="1">
    <source>
        <dbReference type="Pfam" id="PF00149"/>
    </source>
</evidence>
<gene>
    <name evidence="2" type="ORF">SAMN04488090_3839</name>
</gene>
<organism evidence="2 3">
    <name type="scientific">Siphonobacter aquaeclarae</name>
    <dbReference type="NCBI Taxonomy" id="563176"/>
    <lineage>
        <taxon>Bacteria</taxon>
        <taxon>Pseudomonadati</taxon>
        <taxon>Bacteroidota</taxon>
        <taxon>Cytophagia</taxon>
        <taxon>Cytophagales</taxon>
        <taxon>Cytophagaceae</taxon>
        <taxon>Siphonobacter</taxon>
    </lineage>
</organism>
<name>A0A1G9UK58_9BACT</name>
<dbReference type="Pfam" id="PF00149">
    <property type="entry name" value="Metallophos"/>
    <property type="match status" value="1"/>
</dbReference>
<evidence type="ECO:0000313" key="2">
    <source>
        <dbReference type="EMBL" id="SDM59925.1"/>
    </source>
</evidence>
<feature type="domain" description="Calcineurin-like phosphoesterase" evidence="1">
    <location>
        <begin position="1"/>
        <end position="190"/>
    </location>
</feature>
<protein>
    <submittedName>
        <fullName evidence="2">Calcineurin-like phosphoesterase</fullName>
    </submittedName>
</protein>
<dbReference type="Gene3D" id="3.60.21.10">
    <property type="match status" value="1"/>
</dbReference>
<sequence>MNVLAIGDIHGRRNWETLRFEDYDKVIFAGDYVDSYHVDEAEITDVFTAILALKRNDPDRFVLLLGNHDVHYRYFPEYPCSGFRPAAQSVWSRLFRDNEDLFQAAWQYRKYLFTHAGVSERWARKHGIAPSSDLFNSMLSHRDGRDILFECGALRGGAPSALSGIVWADQRETYRDFYPGLHQVVGHTPQPFIRRVGDEDGSVTYIDVLERTTAFWEKVLA</sequence>
<evidence type="ECO:0000313" key="3">
    <source>
        <dbReference type="Proteomes" id="UP000198901"/>
    </source>
</evidence>
<dbReference type="Proteomes" id="UP000198901">
    <property type="component" value="Unassembled WGS sequence"/>
</dbReference>
<proteinExistence type="predicted"/>
<keyword evidence="3" id="KW-1185">Reference proteome</keyword>
<dbReference type="STRING" id="563176.SAMN04488090_3839"/>
<dbReference type="RefSeq" id="WP_093205951.1">
    <property type="nucleotide sequence ID" value="NZ_FNGS01000007.1"/>
</dbReference>
<accession>A0A1G9UK58</accession>
<dbReference type="InterPro" id="IPR029052">
    <property type="entry name" value="Metallo-depent_PP-like"/>
</dbReference>
<dbReference type="InterPro" id="IPR004843">
    <property type="entry name" value="Calcineurin-like_PHP"/>
</dbReference>
<reference evidence="2 3" key="1">
    <citation type="submission" date="2016-10" db="EMBL/GenBank/DDBJ databases">
        <authorList>
            <person name="de Groot N.N."/>
        </authorList>
    </citation>
    <scope>NUCLEOTIDE SEQUENCE [LARGE SCALE GENOMIC DNA]</scope>
    <source>
        <strain evidence="2 3">DSM 21668</strain>
    </source>
</reference>
<dbReference type="GO" id="GO:0016787">
    <property type="term" value="F:hydrolase activity"/>
    <property type="evidence" value="ECO:0007669"/>
    <property type="project" value="InterPro"/>
</dbReference>
<dbReference type="OrthoDB" id="9808081at2"/>